<feature type="chain" id="PRO_5004910582" evidence="1">
    <location>
        <begin position="23"/>
        <end position="190"/>
    </location>
</feature>
<proteinExistence type="predicted"/>
<dbReference type="AlphaFoldDB" id="W8DUD9"/>
<accession>W8DUD9</accession>
<reference evidence="2" key="1">
    <citation type="journal article" date="2014" name="BMC Genomics">
        <title>Comparative genomics of type VI secretion systems in strains of Pantoea ananatis from different environments.</title>
        <authorList>
            <person name="Shyntum D.Y."/>
            <person name="Venter S.N."/>
            <person name="Moleleki L.N."/>
            <person name="Toth I."/>
            <person name="Coutinho T.A."/>
        </authorList>
    </citation>
    <scope>NUCLEOTIDE SEQUENCE</scope>
    <source>
        <strain evidence="2">LMG 2665</strain>
    </source>
</reference>
<feature type="signal peptide" evidence="1">
    <location>
        <begin position="1"/>
        <end position="22"/>
    </location>
</feature>
<evidence type="ECO:0000313" key="2">
    <source>
        <dbReference type="EMBL" id="AHG23342.1"/>
    </source>
</evidence>
<sequence>MNKMKIITFGLAIMLSSFLSFAGLTISPFRSLPDESLLIEQIETPDLKRAEINHSQTFHLYNGNKEVGALIQGRAWINTTQPVCFIAWSRNGKVIDQFIETIGHGDWETVGCHEIYAVGVISQQNEDHVKIATIYQIELPANHNDGYGIDYYVLDFNLSTGKIIFDKGLTEKFQNSGIKSIAEMRVMLKK</sequence>
<gene>
    <name evidence="2" type="primary">agxX</name>
    <name evidence="2" type="ORF">N454_00626</name>
</gene>
<evidence type="ECO:0000256" key="1">
    <source>
        <dbReference type="SAM" id="SignalP"/>
    </source>
</evidence>
<organism evidence="2">
    <name type="scientific">Pantoea ananatis LMG 2665</name>
    <dbReference type="NCBI Taxonomy" id="1378093"/>
    <lineage>
        <taxon>Bacteria</taxon>
        <taxon>Pseudomonadati</taxon>
        <taxon>Pseudomonadota</taxon>
        <taxon>Gammaproteobacteria</taxon>
        <taxon>Enterobacterales</taxon>
        <taxon>Erwiniaceae</taxon>
        <taxon>Pantoea</taxon>
    </lineage>
</organism>
<name>W8DUD9_PANAN</name>
<dbReference type="EMBL" id="KF590027">
    <property type="protein sequence ID" value="AHG23342.1"/>
    <property type="molecule type" value="Genomic_DNA"/>
</dbReference>
<keyword evidence="1" id="KW-0732">Signal</keyword>
<protein>
    <submittedName>
        <fullName evidence="2">AgxX</fullName>
    </submittedName>
</protein>